<dbReference type="InterPro" id="IPR030397">
    <property type="entry name" value="SEPARIN_core_dom"/>
</dbReference>
<name>A0A8S0YLJ2_ARCPL</name>
<dbReference type="PROSITE" id="PS51700">
    <property type="entry name" value="SEPARIN"/>
    <property type="match status" value="1"/>
</dbReference>
<dbReference type="AlphaFoldDB" id="A0A8S0YLJ2"/>
<dbReference type="GO" id="GO:0005737">
    <property type="term" value="C:cytoplasm"/>
    <property type="evidence" value="ECO:0007669"/>
    <property type="project" value="TreeGrafter"/>
</dbReference>
<evidence type="ECO:0000313" key="6">
    <source>
        <dbReference type="EMBL" id="CAB3219929.1"/>
    </source>
</evidence>
<organism evidence="6 7">
    <name type="scientific">Arctia plantaginis</name>
    <name type="common">Wood tiger moth</name>
    <name type="synonym">Phalaena plantaginis</name>
    <dbReference type="NCBI Taxonomy" id="874455"/>
    <lineage>
        <taxon>Eukaryota</taxon>
        <taxon>Metazoa</taxon>
        <taxon>Ecdysozoa</taxon>
        <taxon>Arthropoda</taxon>
        <taxon>Hexapoda</taxon>
        <taxon>Insecta</taxon>
        <taxon>Pterygota</taxon>
        <taxon>Neoptera</taxon>
        <taxon>Endopterygota</taxon>
        <taxon>Lepidoptera</taxon>
        <taxon>Glossata</taxon>
        <taxon>Ditrysia</taxon>
        <taxon>Noctuoidea</taxon>
        <taxon>Erebidae</taxon>
        <taxon>Arctiinae</taxon>
        <taxon>Arctia</taxon>
    </lineage>
</organism>
<dbReference type="InterPro" id="IPR005314">
    <property type="entry name" value="Peptidase_C50"/>
</dbReference>
<dbReference type="EMBL" id="CADEBD010000024">
    <property type="protein sequence ID" value="CAB3219929.1"/>
    <property type="molecule type" value="Genomic_DNA"/>
</dbReference>
<feature type="domain" description="Peptidase C50" evidence="5">
    <location>
        <begin position="480"/>
        <end position="578"/>
    </location>
</feature>
<dbReference type="EC" id="3.4.22.49" evidence="2"/>
<keyword evidence="4" id="KW-0159">Chromosome partition</keyword>
<evidence type="ECO:0000256" key="2">
    <source>
        <dbReference type="ARBA" id="ARBA00012489"/>
    </source>
</evidence>
<evidence type="ECO:0000256" key="4">
    <source>
        <dbReference type="ARBA" id="ARBA00022829"/>
    </source>
</evidence>
<sequence>MEDFDVFTNEINFTKPLFKNILNKYIHEVPSTPNGPNYQSGRKLMAEECLADNDDIGCAFHLSEAASASLRTMAVYREEQLRSAENKLFKITSYVKPIKDLVDANPIPKKDAKLIAMLSKDIDSITDTLKTYAIEEELPFHRRYLRFTNENNVDNFQRILKELPKEWTIIQLTVPYNPNENLMPLKEYRKDVNSIYVSMFTNDYVDSNAAGPITVHIPCNITKEGEKPLFTELYSLLDENYQTIDNAQFLNNKRLVQNYWSRREDIDLRMKSVINVMDKEWLGGFSCLLTGKLVDSCLRDRIIKLVDNTISDWGLMRLTQKQKILLCNLTECCPVLQSQQIKSCIRRILTECGNTEDVRQIFNSECGNCNKEFRFLNELCLKCLSKSFENIHHFSLVDGIRAFSQLAMLVKDNDEWAALKKAKRHPVILIVDDMLDTFPWETLPVLNHHPVSRLENIHFLYYLYKIHEKDVKDGYFTTKCEIGRYVINPEKNLDRMEKRMTSFVKYWCDTWSGHIGEPPPPTDFIKYISDAHVFLYCGHGDGCQLAAGGGAGVEGAGGRALVVLAGCSSVRRSAPAPRAPHRAAHLHLHWSPGTAGRRALVVLAGCSSVRRSAPAPRAPHRAAHLHLHVAGCPTVVGMLWEVTDLEVDKVISTLMSLCVPSNATLPWPSVGKAKWSQGVLETAVEQKASFIPERDVLRAICRARGSTNYVMIASSVVARGLPFRILE</sequence>
<dbReference type="GO" id="GO:0005634">
    <property type="term" value="C:nucleus"/>
    <property type="evidence" value="ECO:0007669"/>
    <property type="project" value="InterPro"/>
</dbReference>
<proteinExistence type="predicted"/>
<dbReference type="GO" id="GO:0051307">
    <property type="term" value="P:meiotic chromosome separation"/>
    <property type="evidence" value="ECO:0007669"/>
    <property type="project" value="TreeGrafter"/>
</dbReference>
<dbReference type="OrthoDB" id="7334347at2759"/>
<evidence type="ECO:0000259" key="5">
    <source>
        <dbReference type="PROSITE" id="PS51700"/>
    </source>
</evidence>
<dbReference type="PANTHER" id="PTHR12792">
    <property type="entry name" value="EXTRA SPINDLE POLES 1-RELATED"/>
    <property type="match status" value="1"/>
</dbReference>
<reference evidence="6 7" key="1">
    <citation type="submission" date="2020-04" db="EMBL/GenBank/DDBJ databases">
        <authorList>
            <person name="Wallbank WR R."/>
            <person name="Pardo Diaz C."/>
            <person name="Kozak K."/>
            <person name="Martin S."/>
            <person name="Jiggins C."/>
            <person name="Moest M."/>
            <person name="Warren A I."/>
            <person name="Byers J.R.P. K."/>
            <person name="Montejo-Kovacevich G."/>
            <person name="Yen C E."/>
        </authorList>
    </citation>
    <scope>NUCLEOTIDE SEQUENCE [LARGE SCALE GENOMIC DNA]</scope>
</reference>
<dbReference type="GO" id="GO:0005813">
    <property type="term" value="C:centrosome"/>
    <property type="evidence" value="ECO:0007669"/>
    <property type="project" value="TreeGrafter"/>
</dbReference>
<gene>
    <name evidence="6" type="ORF">APLA_LOCUS83</name>
</gene>
<evidence type="ECO:0000256" key="1">
    <source>
        <dbReference type="ARBA" id="ARBA00000451"/>
    </source>
</evidence>
<dbReference type="PANTHER" id="PTHR12792:SF0">
    <property type="entry name" value="SEPARIN"/>
    <property type="match status" value="1"/>
</dbReference>
<accession>A0A8S0YLJ2</accession>
<dbReference type="Pfam" id="PF03568">
    <property type="entry name" value="Separin_C"/>
    <property type="match status" value="1"/>
</dbReference>
<keyword evidence="3" id="KW-0378">Hydrolase</keyword>
<evidence type="ECO:0000313" key="7">
    <source>
        <dbReference type="Proteomes" id="UP000494256"/>
    </source>
</evidence>
<comment type="catalytic activity">
    <reaction evidence="1">
        <text>All bonds known to be hydrolyzed by this endopeptidase have arginine in P1 and an acidic residue in P4. P6 is often occupied by an acidic residue or by a hydroxy-amino-acid residue, the phosphorylation of which enhances cleavage.</text>
        <dbReference type="EC" id="3.4.22.49"/>
    </reaction>
</comment>
<dbReference type="GO" id="GO:0072686">
    <property type="term" value="C:mitotic spindle"/>
    <property type="evidence" value="ECO:0007669"/>
    <property type="project" value="TreeGrafter"/>
</dbReference>
<dbReference type="GO" id="GO:0006508">
    <property type="term" value="P:proteolysis"/>
    <property type="evidence" value="ECO:0007669"/>
    <property type="project" value="InterPro"/>
</dbReference>
<comment type="caution">
    <text evidence="6">The sequence shown here is derived from an EMBL/GenBank/DDBJ whole genome shotgun (WGS) entry which is preliminary data.</text>
</comment>
<evidence type="ECO:0000256" key="3">
    <source>
        <dbReference type="ARBA" id="ARBA00022801"/>
    </source>
</evidence>
<dbReference type="GO" id="GO:0004197">
    <property type="term" value="F:cysteine-type endopeptidase activity"/>
    <property type="evidence" value="ECO:0007669"/>
    <property type="project" value="InterPro"/>
</dbReference>
<dbReference type="Proteomes" id="UP000494256">
    <property type="component" value="Unassembled WGS sequence"/>
</dbReference>
<protein>
    <recommendedName>
        <fullName evidence="2">separase</fullName>
        <ecNumber evidence="2">3.4.22.49</ecNumber>
    </recommendedName>
</protein>